<gene>
    <name evidence="1" type="ORF">AB3G37_07150</name>
</gene>
<dbReference type="RefSeq" id="WP_369790147.1">
    <property type="nucleotide sequence ID" value="NZ_CP165628.1"/>
</dbReference>
<dbReference type="SUPFAM" id="SSF56399">
    <property type="entry name" value="ADP-ribosylation"/>
    <property type="match status" value="1"/>
</dbReference>
<evidence type="ECO:0000313" key="1">
    <source>
        <dbReference type="EMBL" id="XDU73849.1"/>
    </source>
</evidence>
<accession>A0AB39VUA8</accession>
<sequence length="67" mass="7337">MTYSALGFNGERHDPLGRGTHLGNGYRTFNSTLMRFNTPDSWSPFANGGINAYAYCLGDPIGMPPRP</sequence>
<organism evidence="1">
    <name type="scientific">Rouxiella sp. WC2420</name>
    <dbReference type="NCBI Taxonomy" id="3234145"/>
    <lineage>
        <taxon>Bacteria</taxon>
        <taxon>Pseudomonadati</taxon>
        <taxon>Pseudomonadota</taxon>
        <taxon>Gammaproteobacteria</taxon>
        <taxon>Enterobacterales</taxon>
        <taxon>Yersiniaceae</taxon>
        <taxon>Rouxiella</taxon>
    </lineage>
</organism>
<name>A0AB39VUA8_9GAMM</name>
<proteinExistence type="predicted"/>
<reference evidence="1" key="1">
    <citation type="submission" date="2024-07" db="EMBL/GenBank/DDBJ databases">
        <authorList>
            <person name="Biller S.J."/>
        </authorList>
    </citation>
    <scope>NUCLEOTIDE SEQUENCE</scope>
    <source>
        <strain evidence="1">WC2420</strain>
    </source>
</reference>
<dbReference type="AlphaFoldDB" id="A0AB39VUA8"/>
<dbReference type="EMBL" id="CP165628">
    <property type="protein sequence ID" value="XDU73849.1"/>
    <property type="molecule type" value="Genomic_DNA"/>
</dbReference>
<dbReference type="NCBIfam" id="TIGR03696">
    <property type="entry name" value="Rhs_assc_core"/>
    <property type="match status" value="1"/>
</dbReference>
<dbReference type="InterPro" id="IPR022385">
    <property type="entry name" value="Rhs_assc_core"/>
</dbReference>
<protein>
    <submittedName>
        <fullName evidence="1">RHS repeat-associated core domain-containing protein</fullName>
    </submittedName>
</protein>
<dbReference type="Gene3D" id="2.180.10.10">
    <property type="entry name" value="RHS repeat-associated core"/>
    <property type="match status" value="1"/>
</dbReference>